<feature type="domain" description="DDH" evidence="6">
    <location>
        <begin position="77"/>
        <end position="207"/>
    </location>
</feature>
<organism evidence="9">
    <name type="scientific">bioreactor metagenome</name>
    <dbReference type="NCBI Taxonomy" id="1076179"/>
    <lineage>
        <taxon>unclassified sequences</taxon>
        <taxon>metagenomes</taxon>
        <taxon>ecological metagenomes</taxon>
    </lineage>
</organism>
<evidence type="ECO:0000256" key="4">
    <source>
        <dbReference type="ARBA" id="ARBA00022801"/>
    </source>
</evidence>
<dbReference type="InterPro" id="IPR051673">
    <property type="entry name" value="SSDNA_exonuclease_RecJ"/>
</dbReference>
<dbReference type="GO" id="GO:0003676">
    <property type="term" value="F:nucleic acid binding"/>
    <property type="evidence" value="ECO:0007669"/>
    <property type="project" value="InterPro"/>
</dbReference>
<keyword evidence="5" id="KW-0269">Exonuclease</keyword>
<evidence type="ECO:0000256" key="1">
    <source>
        <dbReference type="ARBA" id="ARBA00005915"/>
    </source>
</evidence>
<dbReference type="AlphaFoldDB" id="A0A644SVX1"/>
<dbReference type="InterPro" id="IPR003156">
    <property type="entry name" value="DHHA1_dom"/>
</dbReference>
<dbReference type="InterPro" id="IPR001667">
    <property type="entry name" value="DDH_dom"/>
</dbReference>
<dbReference type="GO" id="GO:0006281">
    <property type="term" value="P:DNA repair"/>
    <property type="evidence" value="ECO:0007669"/>
    <property type="project" value="InterPro"/>
</dbReference>
<dbReference type="Gene3D" id="3.90.1640.30">
    <property type="match status" value="2"/>
</dbReference>
<gene>
    <name evidence="9" type="ORF">SDC9_04406</name>
</gene>
<dbReference type="InterPro" id="IPR004610">
    <property type="entry name" value="RecJ"/>
</dbReference>
<reference evidence="9" key="1">
    <citation type="submission" date="2019-08" db="EMBL/GenBank/DDBJ databases">
        <authorList>
            <person name="Kucharzyk K."/>
            <person name="Murdoch R.W."/>
            <person name="Higgins S."/>
            <person name="Loffler F."/>
        </authorList>
    </citation>
    <scope>NUCLEOTIDE SEQUENCE</scope>
</reference>
<feature type="domain" description="RecJ OB" evidence="8">
    <location>
        <begin position="609"/>
        <end position="719"/>
    </location>
</feature>
<dbReference type="InterPro" id="IPR038763">
    <property type="entry name" value="DHH_sf"/>
</dbReference>
<dbReference type="PANTHER" id="PTHR30255:SF2">
    <property type="entry name" value="SINGLE-STRANDED-DNA-SPECIFIC EXONUCLEASE RECJ"/>
    <property type="match status" value="1"/>
</dbReference>
<feature type="domain" description="DHHA1" evidence="7">
    <location>
        <begin position="508"/>
        <end position="590"/>
    </location>
</feature>
<evidence type="ECO:0000256" key="3">
    <source>
        <dbReference type="ARBA" id="ARBA00022722"/>
    </source>
</evidence>
<comment type="similarity">
    <text evidence="1">Belongs to the RecJ family.</text>
</comment>
<dbReference type="Pfam" id="PF17768">
    <property type="entry name" value="RecJ_OB"/>
    <property type="match status" value="1"/>
</dbReference>
<dbReference type="GO" id="GO:0006310">
    <property type="term" value="P:DNA recombination"/>
    <property type="evidence" value="ECO:0007669"/>
    <property type="project" value="InterPro"/>
</dbReference>
<evidence type="ECO:0000256" key="2">
    <source>
        <dbReference type="ARBA" id="ARBA00019841"/>
    </source>
</evidence>
<dbReference type="NCBIfam" id="TIGR00644">
    <property type="entry name" value="recJ"/>
    <property type="match status" value="1"/>
</dbReference>
<evidence type="ECO:0000256" key="5">
    <source>
        <dbReference type="ARBA" id="ARBA00022839"/>
    </source>
</evidence>
<keyword evidence="4" id="KW-0378">Hydrolase</keyword>
<dbReference type="PANTHER" id="PTHR30255">
    <property type="entry name" value="SINGLE-STRANDED-DNA-SPECIFIC EXONUCLEASE RECJ"/>
    <property type="match status" value="1"/>
</dbReference>
<comment type="caution">
    <text evidence="9">The sequence shown here is derived from an EMBL/GenBank/DDBJ whole genome shotgun (WGS) entry which is preliminary data.</text>
</comment>
<dbReference type="Gene3D" id="2.40.50.460">
    <property type="match status" value="1"/>
</dbReference>
<accession>A0A644SVX1</accession>
<dbReference type="Pfam" id="PF02272">
    <property type="entry name" value="DHHA1"/>
    <property type="match status" value="1"/>
</dbReference>
<dbReference type="Pfam" id="PF01368">
    <property type="entry name" value="DHH"/>
    <property type="match status" value="1"/>
</dbReference>
<dbReference type="SUPFAM" id="SSF64182">
    <property type="entry name" value="DHH phosphoesterases"/>
    <property type="match status" value="2"/>
</dbReference>
<dbReference type="InterPro" id="IPR041122">
    <property type="entry name" value="RecJ_OB"/>
</dbReference>
<dbReference type="EMBL" id="VSSQ01000008">
    <property type="protein sequence ID" value="MPL58860.1"/>
    <property type="molecule type" value="Genomic_DNA"/>
</dbReference>
<evidence type="ECO:0000259" key="6">
    <source>
        <dbReference type="Pfam" id="PF01368"/>
    </source>
</evidence>
<evidence type="ECO:0000259" key="8">
    <source>
        <dbReference type="Pfam" id="PF17768"/>
    </source>
</evidence>
<evidence type="ECO:0000259" key="7">
    <source>
        <dbReference type="Pfam" id="PF02272"/>
    </source>
</evidence>
<evidence type="ECO:0000313" key="9">
    <source>
        <dbReference type="EMBL" id="MPL58860.1"/>
    </source>
</evidence>
<proteinExistence type="inferred from homology"/>
<protein>
    <recommendedName>
        <fullName evidence="2">Single-stranded-DNA-specific exonuclease RecJ</fullName>
    </recommendedName>
</protein>
<sequence>MRWIKDEIDPVQVRSMAKTYGIDTLTASILARRKVTEPGQVLYYLENDPRYLHNPFLFEAMEDAVDRILLAADEGEKVMVFGDSDTDGVTATTLMVEALASAKIEATWRVPCGEEPYGLSIQAVEEFAAAGGSLIVTVDCGISNHAEVERAAELGVDVIICDHHKLQSPEPPAALAVIDPKIEGCGYPFRDLAGAGVAYKLAGALAFGRSELYKQPVALLNIGKESPASAKNDEPADQTAPPRYHIEAARLHNLVETARFVETIEEGSPRTGAILEKLAKFLSGRSIFTWRAASQRAAARAVFGAGVDIQWYDLADEVVIALPEFAEKTLADVGVELKLARYAASGWGDIDALKALFVIFAQRRIAPCPDEGEAFLQLATLGTIADLMPLRDENRIIVKRGIQAMGNSPCKGIADLLQVQGLGRSLSSTEIAWQVTPLLNAAGRLGRPEIALDLLLSSDPSAREKAVQDIVKANAERKKMGADTWEAVYPLARESYEANEHRFVIVRSTAARAGITGLLASRMVGVFKVPSIVAAFKEDGTIVGSIRAANNFRVSGLLAACAELFIDYGGHDAAAGFSLTADRWERFEAIAVEHLKSAELADDQESIAVDAELPHAYLRPELRSIYAIFEPFGEENRPLVFMARGVPMVDAQIVGKAAKNHLKLTLDFGKYKWPALLWDGAERLERDFSFRAKDRIDLLFKVTVNRWNGEEKPQLELYDVRRERVD</sequence>
<keyword evidence="3" id="KW-0540">Nuclease</keyword>
<dbReference type="GO" id="GO:0008409">
    <property type="term" value="F:5'-3' exonuclease activity"/>
    <property type="evidence" value="ECO:0007669"/>
    <property type="project" value="InterPro"/>
</dbReference>
<name>A0A644SVX1_9ZZZZ</name>